<evidence type="ECO:0008006" key="5">
    <source>
        <dbReference type="Google" id="ProtNLM"/>
    </source>
</evidence>
<dbReference type="Gene3D" id="3.20.20.450">
    <property type="entry name" value="EAL domain"/>
    <property type="match status" value="1"/>
</dbReference>
<dbReference type="Pfam" id="PF08668">
    <property type="entry name" value="HDOD"/>
    <property type="match status" value="1"/>
</dbReference>
<proteinExistence type="predicted"/>
<dbReference type="PANTHER" id="PTHR33525">
    <property type="match status" value="1"/>
</dbReference>
<keyword evidence="4" id="KW-1185">Reference proteome</keyword>
<dbReference type="SUPFAM" id="SSF109604">
    <property type="entry name" value="HD-domain/PDEase-like"/>
    <property type="match status" value="1"/>
</dbReference>
<dbReference type="KEGG" id="tzo:THMIRHAT_02860"/>
<evidence type="ECO:0000259" key="1">
    <source>
        <dbReference type="PROSITE" id="PS50883"/>
    </source>
</evidence>
<dbReference type="RefSeq" id="WP_173290057.1">
    <property type="nucleotide sequence ID" value="NZ_AP021888.1"/>
</dbReference>
<dbReference type="SUPFAM" id="SSF141868">
    <property type="entry name" value="EAL domain-like"/>
    <property type="match status" value="1"/>
</dbReference>
<dbReference type="InterPro" id="IPR035919">
    <property type="entry name" value="EAL_sf"/>
</dbReference>
<dbReference type="AlphaFoldDB" id="A0A6F8PKL6"/>
<evidence type="ECO:0000313" key="4">
    <source>
        <dbReference type="Proteomes" id="UP000501466"/>
    </source>
</evidence>
<dbReference type="PROSITE" id="PS51833">
    <property type="entry name" value="HDOD"/>
    <property type="match status" value="1"/>
</dbReference>
<accession>A0A6F8PKL6</accession>
<evidence type="ECO:0000313" key="3">
    <source>
        <dbReference type="EMBL" id="BBP42540.1"/>
    </source>
</evidence>
<dbReference type="InterPro" id="IPR001633">
    <property type="entry name" value="EAL_dom"/>
</dbReference>
<dbReference type="PIRSF" id="PIRSF003180">
    <property type="entry name" value="DiGMPpdiest_YuxH"/>
    <property type="match status" value="1"/>
</dbReference>
<dbReference type="PANTHER" id="PTHR33525:SF4">
    <property type="entry name" value="CYCLIC DI-GMP PHOSPHODIESTERASE CDGJ"/>
    <property type="match status" value="1"/>
</dbReference>
<dbReference type="EMBL" id="AP021888">
    <property type="protein sequence ID" value="BBP42540.1"/>
    <property type="molecule type" value="Genomic_DNA"/>
</dbReference>
<dbReference type="Gene3D" id="1.10.3210.10">
    <property type="entry name" value="Hypothetical protein af1432"/>
    <property type="match status" value="1"/>
</dbReference>
<dbReference type="Proteomes" id="UP000501466">
    <property type="component" value="Chromosome"/>
</dbReference>
<feature type="domain" description="HDOD" evidence="2">
    <location>
        <begin position="207"/>
        <end position="399"/>
    </location>
</feature>
<gene>
    <name evidence="3" type="ORF">THMIRHAT_02860</name>
</gene>
<feature type="domain" description="EAL" evidence="1">
    <location>
        <begin position="1"/>
        <end position="213"/>
    </location>
</feature>
<name>A0A6F8PKL6_9GAMM</name>
<dbReference type="PROSITE" id="PS50883">
    <property type="entry name" value="EAL"/>
    <property type="match status" value="1"/>
</dbReference>
<organism evidence="3 4">
    <name type="scientific">Thiosulfativibrio zosterae</name>
    <dbReference type="NCBI Taxonomy" id="2675053"/>
    <lineage>
        <taxon>Bacteria</taxon>
        <taxon>Pseudomonadati</taxon>
        <taxon>Pseudomonadota</taxon>
        <taxon>Gammaproteobacteria</taxon>
        <taxon>Thiotrichales</taxon>
        <taxon>Piscirickettsiaceae</taxon>
        <taxon>Thiosulfativibrio</taxon>
    </lineage>
</organism>
<dbReference type="InterPro" id="IPR014408">
    <property type="entry name" value="dGMP_Pdiesterase_EAL/HD-GYP"/>
</dbReference>
<protein>
    <recommendedName>
        <fullName evidence="5">Diguanylate phosphodiesterase</fullName>
    </recommendedName>
</protein>
<dbReference type="InterPro" id="IPR052340">
    <property type="entry name" value="RNase_Y/CdgJ"/>
</dbReference>
<reference evidence="4" key="1">
    <citation type="submission" date="2019-11" db="EMBL/GenBank/DDBJ databases">
        <title>Isolation and characterization of two novel species in the genus Thiomicrorhabdus.</title>
        <authorList>
            <person name="Mochizuki J."/>
            <person name="Kojima H."/>
            <person name="Fukui M."/>
        </authorList>
    </citation>
    <scope>NUCLEOTIDE SEQUENCE [LARGE SCALE GENOMIC DNA]</scope>
    <source>
        <strain evidence="4">AkT22</strain>
    </source>
</reference>
<dbReference type="Pfam" id="PF00563">
    <property type="entry name" value="EAL"/>
    <property type="match status" value="1"/>
</dbReference>
<dbReference type="InterPro" id="IPR013976">
    <property type="entry name" value="HDOD"/>
</dbReference>
<sequence length="403" mass="45405">MTNTADENIFIGRQPIFLANRELFGYELLFRNGFTPNAAVPMASGSEATATVINNAMMHFGLENIVGDGKAFINFPESFFTDQITPCFSPKNTIIEVLEDVSPTETVITALKALKQQGYTIALDDFVFRKKLIPFIQLADIIKFDVQYVKIENIAELFRRVKKVSEFKIVAERVETTEMFDACRDAGADYFQGYFFAKPEVIQGTKMSVGRQNLMLLLQKITDDAMHLEDLERIVERDIGLVHKIMKLAEQYRNRDMPMFETLKEVMMLFGLKRVQSWATLLSMSAVDDVMPEVFGIARVRAIFMRSVAEKMGLKQVDSFYLTGLFSVLDVVLKKTLQDAITDLPVNDLIKNALLKGEGEQGQLLKLAQTFEGNAKSSAAQQTQYAGLYLAAVEESNQMARVL</sequence>
<evidence type="ECO:0000259" key="2">
    <source>
        <dbReference type="PROSITE" id="PS51833"/>
    </source>
</evidence>